<dbReference type="EMBL" id="CP122537">
    <property type="protein sequence ID" value="WGH77596.1"/>
    <property type="molecule type" value="Genomic_DNA"/>
</dbReference>
<accession>A0ABY8L919</accession>
<dbReference type="Proteomes" id="UP001243420">
    <property type="component" value="Chromosome"/>
</dbReference>
<dbReference type="RefSeq" id="WP_279964176.1">
    <property type="nucleotide sequence ID" value="NZ_CP122537.1"/>
</dbReference>
<evidence type="ECO:0000313" key="1">
    <source>
        <dbReference type="EMBL" id="WGH77596.1"/>
    </source>
</evidence>
<sequence length="129" mass="13422">MPLWLLGLLVVGGIGGLVALMHALGLSRGLTFADEAEALAHWRRNTGAAARRALLGPDGRAALIDGGAGVVWTMGADSTARSLDGARIRTGETGLVIRFPDPGAPVLRLPPETARAWAPMLAPILEKRA</sequence>
<keyword evidence="2" id="KW-1185">Reference proteome</keyword>
<protein>
    <submittedName>
        <fullName evidence="1">Uncharacterized protein</fullName>
    </submittedName>
</protein>
<proteinExistence type="predicted"/>
<organism evidence="1 2">
    <name type="scientific">Jannaschia ovalis</name>
    <dbReference type="NCBI Taxonomy" id="3038773"/>
    <lineage>
        <taxon>Bacteria</taxon>
        <taxon>Pseudomonadati</taxon>
        <taxon>Pseudomonadota</taxon>
        <taxon>Alphaproteobacteria</taxon>
        <taxon>Rhodobacterales</taxon>
        <taxon>Roseobacteraceae</taxon>
        <taxon>Jannaschia</taxon>
    </lineage>
</organism>
<evidence type="ECO:0000313" key="2">
    <source>
        <dbReference type="Proteomes" id="UP001243420"/>
    </source>
</evidence>
<name>A0ABY8L919_9RHOB</name>
<reference evidence="1 2" key="1">
    <citation type="submission" date="2023-04" db="EMBL/GenBank/DDBJ databases">
        <title>Jannaschia ovalis sp. nov., a marine bacterium isolated from sea tidal flat.</title>
        <authorList>
            <person name="Kwon D.Y."/>
            <person name="Kim J.-J."/>
        </authorList>
    </citation>
    <scope>NUCLEOTIDE SEQUENCE [LARGE SCALE GENOMIC DNA]</scope>
    <source>
        <strain evidence="1 2">GRR-S6-38</strain>
    </source>
</reference>
<gene>
    <name evidence="1" type="ORF">P8627_11165</name>
</gene>